<dbReference type="STRING" id="159292.SAMN05192546_101164"/>
<keyword evidence="8" id="KW-1185">Reference proteome</keyword>
<accession>A0A1H3II22</accession>
<dbReference type="GO" id="GO:0009003">
    <property type="term" value="F:signal peptidase activity"/>
    <property type="evidence" value="ECO:0007669"/>
    <property type="project" value="UniProtKB-EC"/>
</dbReference>
<evidence type="ECO:0000256" key="4">
    <source>
        <dbReference type="ARBA" id="ARBA00023136"/>
    </source>
</evidence>
<dbReference type="GO" id="GO:0004252">
    <property type="term" value="F:serine-type endopeptidase activity"/>
    <property type="evidence" value="ECO:0007669"/>
    <property type="project" value="UniProtKB-UniRule"/>
</dbReference>
<dbReference type="OrthoDB" id="1648066at2"/>
<keyword evidence="2 6" id="KW-0812">Transmembrane</keyword>
<organism evidence="7 8">
    <name type="scientific">Tindallia californiensis</name>
    <dbReference type="NCBI Taxonomy" id="159292"/>
    <lineage>
        <taxon>Bacteria</taxon>
        <taxon>Bacillati</taxon>
        <taxon>Bacillota</taxon>
        <taxon>Clostridia</taxon>
        <taxon>Peptostreptococcales</taxon>
        <taxon>Tindalliaceae</taxon>
        <taxon>Tindallia</taxon>
    </lineage>
</organism>
<reference evidence="7 8" key="1">
    <citation type="submission" date="2016-10" db="EMBL/GenBank/DDBJ databases">
        <authorList>
            <person name="de Groot N.N."/>
        </authorList>
    </citation>
    <scope>NUCLEOTIDE SEQUENCE [LARGE SCALE GENOMIC DNA]</scope>
    <source>
        <strain evidence="7 8">APO</strain>
    </source>
</reference>
<dbReference type="GO" id="GO:0006465">
    <property type="term" value="P:signal peptide processing"/>
    <property type="evidence" value="ECO:0007669"/>
    <property type="project" value="UniProtKB-UniRule"/>
</dbReference>
<evidence type="ECO:0000313" key="8">
    <source>
        <dbReference type="Proteomes" id="UP000199230"/>
    </source>
</evidence>
<dbReference type="InterPro" id="IPR036286">
    <property type="entry name" value="LexA/Signal_pep-like_sf"/>
</dbReference>
<dbReference type="NCBIfam" id="TIGR02228">
    <property type="entry name" value="sigpep_I_arch"/>
    <property type="match status" value="1"/>
</dbReference>
<dbReference type="EC" id="3.4.21.89" evidence="5"/>
<dbReference type="AlphaFoldDB" id="A0A1H3II22"/>
<dbReference type="PANTHER" id="PTHR10806:SF6">
    <property type="entry name" value="SIGNAL PEPTIDASE COMPLEX CATALYTIC SUBUNIT SEC11"/>
    <property type="match status" value="1"/>
</dbReference>
<evidence type="ECO:0000256" key="1">
    <source>
        <dbReference type="ARBA" id="ARBA00004370"/>
    </source>
</evidence>
<dbReference type="InterPro" id="IPR001733">
    <property type="entry name" value="Peptidase_S26B"/>
</dbReference>
<dbReference type="SUPFAM" id="SSF51306">
    <property type="entry name" value="LexA/Signal peptidase"/>
    <property type="match status" value="1"/>
</dbReference>
<dbReference type="EMBL" id="FNPV01000001">
    <property type="protein sequence ID" value="SDY27302.1"/>
    <property type="molecule type" value="Genomic_DNA"/>
</dbReference>
<evidence type="ECO:0000256" key="3">
    <source>
        <dbReference type="ARBA" id="ARBA00022989"/>
    </source>
</evidence>
<keyword evidence="3 6" id="KW-1133">Transmembrane helix</keyword>
<dbReference type="Proteomes" id="UP000199230">
    <property type="component" value="Unassembled WGS sequence"/>
</dbReference>
<evidence type="ECO:0000256" key="5">
    <source>
        <dbReference type="NCBIfam" id="TIGR02228"/>
    </source>
</evidence>
<feature type="transmembrane region" description="Helical" evidence="6">
    <location>
        <begin position="20"/>
        <end position="36"/>
    </location>
</feature>
<evidence type="ECO:0000256" key="2">
    <source>
        <dbReference type="ARBA" id="ARBA00022692"/>
    </source>
</evidence>
<name>A0A1H3II22_9FIRM</name>
<protein>
    <recommendedName>
        <fullName evidence="5">Signal peptidase I</fullName>
        <ecNumber evidence="5">3.4.21.89</ecNumber>
    </recommendedName>
</protein>
<feature type="transmembrane region" description="Helical" evidence="6">
    <location>
        <begin position="159"/>
        <end position="181"/>
    </location>
</feature>
<evidence type="ECO:0000313" key="7">
    <source>
        <dbReference type="EMBL" id="SDY27302.1"/>
    </source>
</evidence>
<evidence type="ECO:0000256" key="6">
    <source>
        <dbReference type="SAM" id="Phobius"/>
    </source>
</evidence>
<sequence>MLNTNLSKIRPEGHYQNDCWIILMVICFSVFIYGLIEGFSVQYSDIPPSILGYRMYVVHGSSMEPTIMNGSLIIVKEKEAEMIQIDEIITYLCYRSQKPCTTHRVVGIEKWSNGSVGEVSFVTMGDANRVEDPTLVQSCKVVGVVRRIIEPHHVRNITLWLKITVKLVMFFIFMLLGARVYSKKSF</sequence>
<dbReference type="CDD" id="cd06462">
    <property type="entry name" value="Peptidase_S24_S26"/>
    <property type="match status" value="1"/>
</dbReference>
<proteinExistence type="predicted"/>
<keyword evidence="4 6" id="KW-0472">Membrane</keyword>
<dbReference type="PANTHER" id="PTHR10806">
    <property type="entry name" value="SIGNAL PEPTIDASE COMPLEX CATALYTIC SUBUNIT SEC11"/>
    <property type="match status" value="1"/>
</dbReference>
<comment type="subcellular location">
    <subcellularLocation>
        <location evidence="1">Membrane</location>
    </subcellularLocation>
</comment>
<gene>
    <name evidence="7" type="ORF">SAMN05192546_101164</name>
</gene>
<dbReference type="GO" id="GO:0016020">
    <property type="term" value="C:membrane"/>
    <property type="evidence" value="ECO:0007669"/>
    <property type="project" value="UniProtKB-SubCell"/>
</dbReference>
<dbReference type="RefSeq" id="WP_093309952.1">
    <property type="nucleotide sequence ID" value="NZ_FNPV01000001.1"/>
</dbReference>